<protein>
    <submittedName>
        <fullName evidence="1">Uncharacterized protein</fullName>
    </submittedName>
</protein>
<reference evidence="1" key="1">
    <citation type="submission" date="2017-05" db="UniProtKB">
        <authorList>
            <consortium name="EnsemblMetazoa"/>
        </authorList>
    </citation>
    <scope>IDENTIFICATION</scope>
</reference>
<evidence type="ECO:0000313" key="1">
    <source>
        <dbReference type="EnsemblMetazoa" id="Aqu2.1.42353_001"/>
    </source>
</evidence>
<accession>A0A1X7VSG6</accession>
<name>A0A1X7VSG6_AMPQE</name>
<dbReference type="InParanoid" id="A0A1X7VSG6"/>
<organism evidence="1">
    <name type="scientific">Amphimedon queenslandica</name>
    <name type="common">Sponge</name>
    <dbReference type="NCBI Taxonomy" id="400682"/>
    <lineage>
        <taxon>Eukaryota</taxon>
        <taxon>Metazoa</taxon>
        <taxon>Porifera</taxon>
        <taxon>Demospongiae</taxon>
        <taxon>Heteroscleromorpha</taxon>
        <taxon>Haplosclerida</taxon>
        <taxon>Niphatidae</taxon>
        <taxon>Amphimedon</taxon>
    </lineage>
</organism>
<dbReference type="EnsemblMetazoa" id="Aqu2.1.42353_001">
    <property type="protein sequence ID" value="Aqu2.1.42353_001"/>
    <property type="gene ID" value="Aqu2.1.42353"/>
</dbReference>
<sequence>MQGNQSPQHSLASFLLNYRTTAHAVCGVPPVELFLKRCLKTCLDLVKPDIATAVANQLLSQKNHERHSQKWEFSAGDLVMFKLMLVAYNVVTLIRLEGRKRYRRMLHEQRIKALTQPQKERLQMAITSHTFRTNGKNSSQLLSLQWSKLFLYKLSQVACKLTPE</sequence>
<proteinExistence type="predicted"/>
<dbReference type="AlphaFoldDB" id="A0A1X7VSG6"/>